<feature type="region of interest" description="Disordered" evidence="1">
    <location>
        <begin position="37"/>
        <end position="62"/>
    </location>
</feature>
<proteinExistence type="predicted"/>
<evidence type="ECO:0000256" key="1">
    <source>
        <dbReference type="SAM" id="MobiDB-lite"/>
    </source>
</evidence>
<organism evidence="2 3">
    <name type="scientific">Berkelbacteria bacterium GW2011_GWB1_38_5</name>
    <dbReference type="NCBI Taxonomy" id="1618336"/>
    <lineage>
        <taxon>Bacteria</taxon>
        <taxon>Candidatus Berkelbacteria</taxon>
    </lineage>
</organism>
<evidence type="ECO:0000313" key="2">
    <source>
        <dbReference type="EMBL" id="KKQ73940.1"/>
    </source>
</evidence>
<evidence type="ECO:0000313" key="3">
    <source>
        <dbReference type="Proteomes" id="UP000034498"/>
    </source>
</evidence>
<dbReference type="STRING" id="1618336.US94_C0019G0006"/>
<sequence>MTTEFKIRPWFLWTGIVVLVLAIGLATWDKYGNKNVSAPTTNPTSQKSATISPSAKTTTSPDATANWKTFNSSLVNLSFKYSPESNYQEKDTNTDAQPSQQLKGKEIYFSDVNKKYPDFETITSDFSIVDSVSHDIISGNLDSKDSFKGISYYDKQYQKIIEKENGIYQVIGYGNMECSPTTGSFLIIKPPLNSGLKYISFYLGSGAEFTKEDSTTQDICEIKSTSIENRINDIQNGKVSEISDNLAKALLIAKTFLSTQ</sequence>
<comment type="caution">
    <text evidence="2">The sequence shown here is derived from an EMBL/GenBank/DDBJ whole genome shotgun (WGS) entry which is preliminary data.</text>
</comment>
<protein>
    <submittedName>
        <fullName evidence="2">Uncharacterized protein</fullName>
    </submittedName>
</protein>
<dbReference type="AlphaFoldDB" id="A0A0G0KEK7"/>
<name>A0A0G0KEK7_9BACT</name>
<accession>A0A0G0KEK7</accession>
<reference evidence="2 3" key="1">
    <citation type="journal article" date="2015" name="Nature">
        <title>rRNA introns, odd ribosomes, and small enigmatic genomes across a large radiation of phyla.</title>
        <authorList>
            <person name="Brown C.T."/>
            <person name="Hug L.A."/>
            <person name="Thomas B.C."/>
            <person name="Sharon I."/>
            <person name="Castelle C.J."/>
            <person name="Singh A."/>
            <person name="Wilkins M.J."/>
            <person name="Williams K.H."/>
            <person name="Banfield J.F."/>
        </authorList>
    </citation>
    <scope>NUCLEOTIDE SEQUENCE [LARGE SCALE GENOMIC DNA]</scope>
</reference>
<dbReference type="EMBL" id="LBUX01000019">
    <property type="protein sequence ID" value="KKQ73940.1"/>
    <property type="molecule type" value="Genomic_DNA"/>
</dbReference>
<gene>
    <name evidence="2" type="ORF">US94_C0019G0006</name>
</gene>
<dbReference type="Proteomes" id="UP000034498">
    <property type="component" value="Unassembled WGS sequence"/>
</dbReference>